<reference evidence="3" key="1">
    <citation type="submission" date="2013-09" db="EMBL/GenBank/DDBJ databases">
        <title>Corchorus olitorius genome sequencing.</title>
        <authorList>
            <person name="Alam M."/>
            <person name="Haque M.S."/>
            <person name="Islam M.S."/>
            <person name="Emdad E.M."/>
            <person name="Islam M.M."/>
            <person name="Ahmed B."/>
            <person name="Halim A."/>
            <person name="Hossen Q.M.M."/>
            <person name="Hossain M.Z."/>
            <person name="Ahmed R."/>
            <person name="Khan M.M."/>
            <person name="Islam R."/>
            <person name="Rashid M.M."/>
            <person name="Khan S.A."/>
            <person name="Rahman M.S."/>
            <person name="Alam M."/>
            <person name="Yahiya A.S."/>
            <person name="Khan M.S."/>
            <person name="Azam M.S."/>
            <person name="Haque T."/>
            <person name="Lashkar M.Z.H."/>
            <person name="Akhand A.I."/>
            <person name="Morshed G."/>
            <person name="Roy S."/>
            <person name="Uddin K.S."/>
            <person name="Rabeya T."/>
            <person name="Hossain A.S."/>
            <person name="Chowdhury A."/>
            <person name="Snigdha A.R."/>
            <person name="Mortoza M.S."/>
            <person name="Matin S.A."/>
            <person name="Hoque S.M.E."/>
            <person name="Islam M.K."/>
            <person name="Roy D.K."/>
            <person name="Haider R."/>
            <person name="Moosa M.M."/>
            <person name="Elias S.M."/>
            <person name="Hasan A.M."/>
            <person name="Jahan S."/>
            <person name="Shafiuddin M."/>
            <person name="Mahmood N."/>
            <person name="Shommy N.S."/>
        </authorList>
    </citation>
    <scope>NUCLEOTIDE SEQUENCE [LARGE SCALE GENOMIC DNA]</scope>
    <source>
        <strain evidence="3">cv. O-4</strain>
    </source>
</reference>
<proteinExistence type="predicted"/>
<evidence type="ECO:0000256" key="1">
    <source>
        <dbReference type="SAM" id="MobiDB-lite"/>
    </source>
</evidence>
<dbReference type="AlphaFoldDB" id="A0A1R3KF87"/>
<name>A0A1R3KF87_9ROSI</name>
<gene>
    <name evidence="2" type="ORF">COLO4_08596</name>
</gene>
<evidence type="ECO:0000313" key="3">
    <source>
        <dbReference type="Proteomes" id="UP000187203"/>
    </source>
</evidence>
<protein>
    <submittedName>
        <fullName evidence="2">Uncharacterized protein</fullName>
    </submittedName>
</protein>
<dbReference type="Proteomes" id="UP000187203">
    <property type="component" value="Unassembled WGS sequence"/>
</dbReference>
<sequence>MGREFREKARDKDEDLTSGLHPKLQVAKDGNKQRQYQSSQRYVPKQVIKGKNVIVDKSPKIAQSNFDLGQKIGTTNKSGFVFQAESSSAGPKVGINPKEPTSNGHVQFVKNKRQKGRVMVIKDVTLVQVNESQDVRNGSIESDSSTEVAPSNVTPQLQGDQFSVEKSDALSSKANGGDGPSIKDIHLPNQYLSPNTKVASIINAEESVVVTDFSVANDIATGFATDNGVSLNQLWQMKSVGKLINPCQIISHGLRPVPNPEGCSHVEMSLNHDKGRSRALRLHLQRSGLYPSLINLNYQPLV</sequence>
<accession>A0A1R3KF87</accession>
<feature type="region of interest" description="Disordered" evidence="1">
    <location>
        <begin position="135"/>
        <end position="181"/>
    </location>
</feature>
<dbReference type="EMBL" id="AWUE01013884">
    <property type="protein sequence ID" value="OMP05735.1"/>
    <property type="molecule type" value="Genomic_DNA"/>
</dbReference>
<feature type="compositionally biased region" description="Polar residues" evidence="1">
    <location>
        <begin position="135"/>
        <end position="161"/>
    </location>
</feature>
<keyword evidence="3" id="KW-1185">Reference proteome</keyword>
<organism evidence="2 3">
    <name type="scientific">Corchorus olitorius</name>
    <dbReference type="NCBI Taxonomy" id="93759"/>
    <lineage>
        <taxon>Eukaryota</taxon>
        <taxon>Viridiplantae</taxon>
        <taxon>Streptophyta</taxon>
        <taxon>Embryophyta</taxon>
        <taxon>Tracheophyta</taxon>
        <taxon>Spermatophyta</taxon>
        <taxon>Magnoliopsida</taxon>
        <taxon>eudicotyledons</taxon>
        <taxon>Gunneridae</taxon>
        <taxon>Pentapetalae</taxon>
        <taxon>rosids</taxon>
        <taxon>malvids</taxon>
        <taxon>Malvales</taxon>
        <taxon>Malvaceae</taxon>
        <taxon>Grewioideae</taxon>
        <taxon>Apeibeae</taxon>
        <taxon>Corchorus</taxon>
    </lineage>
</organism>
<feature type="region of interest" description="Disordered" evidence="1">
    <location>
        <begin position="1"/>
        <end position="42"/>
    </location>
</feature>
<comment type="caution">
    <text evidence="2">The sequence shown here is derived from an EMBL/GenBank/DDBJ whole genome shotgun (WGS) entry which is preliminary data.</text>
</comment>
<feature type="compositionally biased region" description="Basic and acidic residues" evidence="1">
    <location>
        <begin position="1"/>
        <end position="15"/>
    </location>
</feature>
<evidence type="ECO:0000313" key="2">
    <source>
        <dbReference type="EMBL" id="OMP05735.1"/>
    </source>
</evidence>